<feature type="domain" description="DDE Tnp4" evidence="5">
    <location>
        <begin position="324"/>
        <end position="483"/>
    </location>
</feature>
<dbReference type="InterPro" id="IPR027806">
    <property type="entry name" value="HARBI1_dom"/>
</dbReference>
<reference evidence="8" key="1">
    <citation type="submission" date="2025-08" db="UniProtKB">
        <authorList>
            <consortium name="RefSeq"/>
        </authorList>
    </citation>
    <scope>IDENTIFICATION</scope>
    <source>
        <tissue evidence="8">Gonad</tissue>
    </source>
</reference>
<dbReference type="AlphaFoldDB" id="A0A6P4ZQ56"/>
<evidence type="ECO:0000256" key="3">
    <source>
        <dbReference type="SAM" id="Coils"/>
    </source>
</evidence>
<evidence type="ECO:0000313" key="7">
    <source>
        <dbReference type="Proteomes" id="UP000515135"/>
    </source>
</evidence>
<accession>A0A6P4ZQ56</accession>
<organism evidence="7 8">
    <name type="scientific">Branchiostoma belcheri</name>
    <name type="common">Amphioxus</name>
    <dbReference type="NCBI Taxonomy" id="7741"/>
    <lineage>
        <taxon>Eukaryota</taxon>
        <taxon>Metazoa</taxon>
        <taxon>Chordata</taxon>
        <taxon>Cephalochordata</taxon>
        <taxon>Leptocardii</taxon>
        <taxon>Amphioxiformes</taxon>
        <taxon>Branchiostomatidae</taxon>
        <taxon>Branchiostoma</taxon>
    </lineage>
</organism>
<feature type="domain" description="Transposase Helix-turn-helix" evidence="6">
    <location>
        <begin position="243"/>
        <end position="294"/>
    </location>
</feature>
<feature type="coiled-coil region" evidence="3">
    <location>
        <begin position="136"/>
        <end position="163"/>
    </location>
</feature>
<evidence type="ECO:0000313" key="8">
    <source>
        <dbReference type="RefSeq" id="XP_019638973.1"/>
    </source>
</evidence>
<dbReference type="PANTHER" id="PTHR23080">
    <property type="entry name" value="THAP DOMAIN PROTEIN"/>
    <property type="match status" value="1"/>
</dbReference>
<dbReference type="InterPro" id="IPR027805">
    <property type="entry name" value="Transposase_HTH_dom"/>
</dbReference>
<feature type="region of interest" description="Disordered" evidence="4">
    <location>
        <begin position="29"/>
        <end position="110"/>
    </location>
</feature>
<comment type="cofactor">
    <cofactor evidence="1">
        <name>a divalent metal cation</name>
        <dbReference type="ChEBI" id="CHEBI:60240"/>
    </cofactor>
</comment>
<dbReference type="KEGG" id="bbel:109480957"/>
<protein>
    <submittedName>
        <fullName evidence="8">Uncharacterized protein LOC109480957</fullName>
    </submittedName>
</protein>
<dbReference type="OrthoDB" id="10035901at2759"/>
<feature type="compositionally biased region" description="Polar residues" evidence="4">
    <location>
        <begin position="84"/>
        <end position="98"/>
    </location>
</feature>
<evidence type="ECO:0000256" key="2">
    <source>
        <dbReference type="ARBA" id="ARBA00022723"/>
    </source>
</evidence>
<evidence type="ECO:0000256" key="1">
    <source>
        <dbReference type="ARBA" id="ARBA00001968"/>
    </source>
</evidence>
<dbReference type="GO" id="GO:0046872">
    <property type="term" value="F:metal ion binding"/>
    <property type="evidence" value="ECO:0007669"/>
    <property type="project" value="UniProtKB-KW"/>
</dbReference>
<name>A0A6P4ZQ56_BRABE</name>
<dbReference type="RefSeq" id="XP_019638973.1">
    <property type="nucleotide sequence ID" value="XM_019783414.1"/>
</dbReference>
<evidence type="ECO:0000256" key="4">
    <source>
        <dbReference type="SAM" id="MobiDB-lite"/>
    </source>
</evidence>
<keyword evidence="7" id="KW-1185">Reference proteome</keyword>
<dbReference type="GeneID" id="109480957"/>
<dbReference type="Pfam" id="PF13359">
    <property type="entry name" value="DDE_Tnp_4"/>
    <property type="match status" value="1"/>
</dbReference>
<proteinExistence type="predicted"/>
<gene>
    <name evidence="8" type="primary">LOC109480957</name>
</gene>
<evidence type="ECO:0000259" key="5">
    <source>
        <dbReference type="Pfam" id="PF13359"/>
    </source>
</evidence>
<dbReference type="PANTHER" id="PTHR23080:SF63">
    <property type="entry name" value="TICK TRANSPOSON"/>
    <property type="match status" value="1"/>
</dbReference>
<dbReference type="Pfam" id="PF13613">
    <property type="entry name" value="HTH_Tnp_4"/>
    <property type="match status" value="1"/>
</dbReference>
<keyword evidence="3" id="KW-0175">Coiled coil</keyword>
<evidence type="ECO:0000259" key="6">
    <source>
        <dbReference type="Pfam" id="PF13613"/>
    </source>
</evidence>
<keyword evidence="2" id="KW-0479">Metal-binding</keyword>
<dbReference type="Proteomes" id="UP000515135">
    <property type="component" value="Unplaced"/>
</dbReference>
<sequence>MHLQVHDAQYIYTLFRKSRICSRHFRDGKPTLLNPYPTEHLGYAAKPPSTRKPPADRKTPPARKSRKTPPATKSRKTPPATKSPAAQHQPTSSHNQPASEPHTMDHTYFTPQTPVTTATVSTDSELSEHNYCGQEQETVCRNCQKLREENSNLKKKLEEGKRGHVEKTNMKPKATELIDRFVGSDKKVCQNTGLQNKEALDSLYKSVEKKVSKLRYWRGTHAVHMKKGVRKFSQSPKKSGPTRKLSSREELILVLMRLRLGVTNTLLCDIFGISQGLCSKIVNTWIPFLASHLKSLIFWPAKETILQHMPPGLGKKYPQLRCTIDCTEIFIEKPRLLTLQQNTWSDYKRHNTAKYLIGITPNGTISFLSNGYGGRSSDKNIVLDSGFLDLVDPGDVILADRGFPISSELLQRQAHLEIPPPSSGWTQQTREAVSKTKQVANARIHVERAIGRVKWFAFLKRTVPLNMVPLLDDILVICAALSNLRPPLVGT</sequence>